<feature type="non-terminal residue" evidence="2">
    <location>
        <position position="177"/>
    </location>
</feature>
<accession>A0A9N9JI46</accession>
<protein>
    <submittedName>
        <fullName evidence="2">2944_t:CDS:1</fullName>
    </submittedName>
</protein>
<keyword evidence="3" id="KW-1185">Reference proteome</keyword>
<dbReference type="OrthoDB" id="2323433at2759"/>
<organism evidence="2 3">
    <name type="scientific">Cetraspora pellucida</name>
    <dbReference type="NCBI Taxonomy" id="1433469"/>
    <lineage>
        <taxon>Eukaryota</taxon>
        <taxon>Fungi</taxon>
        <taxon>Fungi incertae sedis</taxon>
        <taxon>Mucoromycota</taxon>
        <taxon>Glomeromycotina</taxon>
        <taxon>Glomeromycetes</taxon>
        <taxon>Diversisporales</taxon>
        <taxon>Gigasporaceae</taxon>
        <taxon>Cetraspora</taxon>
    </lineage>
</organism>
<sequence>SEALQRIIKRTSQPTCPLCRKIIDLNSVITLPQSAIHQGIRNHLPEDNNSNVAQDHNKNISDESSDDEEINIFKLKSQQKFKRSNSTVRKIFKTPKFFHRSLRKANTAYKLGDLETVINTLTEVLKDYPTSYSLQCYRAKDYIWVVIKNDSGNPDQCCHLEDCWKATGSKLIVLLEL</sequence>
<comment type="caution">
    <text evidence="2">The sequence shown here is derived from an EMBL/GenBank/DDBJ whole genome shotgun (WGS) entry which is preliminary data.</text>
</comment>
<feature type="region of interest" description="Disordered" evidence="1">
    <location>
        <begin position="42"/>
        <end position="64"/>
    </location>
</feature>
<reference evidence="2" key="1">
    <citation type="submission" date="2021-06" db="EMBL/GenBank/DDBJ databases">
        <authorList>
            <person name="Kallberg Y."/>
            <person name="Tangrot J."/>
            <person name="Rosling A."/>
        </authorList>
    </citation>
    <scope>NUCLEOTIDE SEQUENCE</scope>
    <source>
        <strain evidence="2">FL966</strain>
    </source>
</reference>
<proteinExistence type="predicted"/>
<name>A0A9N9JI46_9GLOM</name>
<evidence type="ECO:0000313" key="2">
    <source>
        <dbReference type="EMBL" id="CAG8783768.1"/>
    </source>
</evidence>
<dbReference type="AlphaFoldDB" id="A0A9N9JI46"/>
<dbReference type="Proteomes" id="UP000789759">
    <property type="component" value="Unassembled WGS sequence"/>
</dbReference>
<evidence type="ECO:0000256" key="1">
    <source>
        <dbReference type="SAM" id="MobiDB-lite"/>
    </source>
</evidence>
<evidence type="ECO:0000313" key="3">
    <source>
        <dbReference type="Proteomes" id="UP000789759"/>
    </source>
</evidence>
<gene>
    <name evidence="2" type="ORF">CPELLU_LOCUS16545</name>
</gene>
<dbReference type="EMBL" id="CAJVQA010024809">
    <property type="protein sequence ID" value="CAG8783768.1"/>
    <property type="molecule type" value="Genomic_DNA"/>
</dbReference>